<name>A0A916NYS9_9BACL</name>
<keyword evidence="9" id="KW-1133">Transmembrane helix</keyword>
<evidence type="ECO:0000256" key="1">
    <source>
        <dbReference type="ARBA" id="ARBA00000085"/>
    </source>
</evidence>
<evidence type="ECO:0000259" key="10">
    <source>
        <dbReference type="Pfam" id="PF02518"/>
    </source>
</evidence>
<keyword evidence="9" id="KW-0472">Membrane</keyword>
<dbReference type="InterPro" id="IPR011712">
    <property type="entry name" value="Sig_transdc_His_kin_sub3_dim/P"/>
</dbReference>
<dbReference type="EMBL" id="CAJVAS010000050">
    <property type="protein sequence ID" value="CAG7649692.1"/>
    <property type="molecule type" value="Genomic_DNA"/>
</dbReference>
<dbReference type="GO" id="GO:0016020">
    <property type="term" value="C:membrane"/>
    <property type="evidence" value="ECO:0007669"/>
    <property type="project" value="InterPro"/>
</dbReference>
<dbReference type="GO" id="GO:0046983">
    <property type="term" value="F:protein dimerization activity"/>
    <property type="evidence" value="ECO:0007669"/>
    <property type="project" value="InterPro"/>
</dbReference>
<organism evidence="12 13">
    <name type="scientific">Paenibacillus solanacearum</name>
    <dbReference type="NCBI Taxonomy" id="2048548"/>
    <lineage>
        <taxon>Bacteria</taxon>
        <taxon>Bacillati</taxon>
        <taxon>Bacillota</taxon>
        <taxon>Bacilli</taxon>
        <taxon>Bacillales</taxon>
        <taxon>Paenibacillaceae</taxon>
        <taxon>Paenibacillus</taxon>
    </lineage>
</organism>
<comment type="caution">
    <text evidence="12">The sequence shown here is derived from an EMBL/GenBank/DDBJ whole genome shotgun (WGS) entry which is preliminary data.</text>
</comment>
<accession>A0A916NYS9</accession>
<keyword evidence="7" id="KW-0067">ATP-binding</keyword>
<sequence>MSSVDYRVYGQPLVRAAILFFLMDMNRLFSGSPYQTALHLVIWASFSIVLSIPRSWWTKTRLVAAGAVITIEAVSAFFWFQEVKPLYFIAIFIFAAAVHLFTSKSPIPAMAVMFVTAWLYIKFGRNDLFNFISFGLLAFVFYFSIRSRKQRNEMYELNKRHLAELQEAYDQLQAASVTSMQYAVLEERTRIARDIHDAVGHSLTSLIVQMQAMRYMMAKDPAQAERTLEDMLTIARQGLQDIRTSVHSLAGDRSIPGVIPLKALLSRMEASANIHYTFHADFNEYEVQDEVYGTLFRVLQEATTNIIRHSQASFVEVRIHRQSDTIVMHIQDDGILQPGQSIREGFGLRVMKARLEEGGGRLHYAIQEPHGLELIAEIPAFAPGLPRTDQKEE</sequence>
<evidence type="ECO:0000256" key="7">
    <source>
        <dbReference type="ARBA" id="ARBA00022840"/>
    </source>
</evidence>
<evidence type="ECO:0000256" key="4">
    <source>
        <dbReference type="ARBA" id="ARBA00022679"/>
    </source>
</evidence>
<dbReference type="PANTHER" id="PTHR24421:SF10">
    <property type="entry name" value="NITRATE_NITRITE SENSOR PROTEIN NARQ"/>
    <property type="match status" value="1"/>
</dbReference>
<dbReference type="InterPro" id="IPR050482">
    <property type="entry name" value="Sensor_HK_TwoCompSys"/>
</dbReference>
<dbReference type="CDD" id="cd16917">
    <property type="entry name" value="HATPase_UhpB-NarQ-NarX-like"/>
    <property type="match status" value="1"/>
</dbReference>
<dbReference type="Proteomes" id="UP000693672">
    <property type="component" value="Unassembled WGS sequence"/>
</dbReference>
<reference evidence="12" key="1">
    <citation type="submission" date="2021-06" db="EMBL/GenBank/DDBJ databases">
        <authorList>
            <person name="Criscuolo A."/>
        </authorList>
    </citation>
    <scope>NUCLEOTIDE SEQUENCE</scope>
    <source>
        <strain evidence="12">CIP111600</strain>
    </source>
</reference>
<dbReference type="Pfam" id="PF02518">
    <property type="entry name" value="HATPase_c"/>
    <property type="match status" value="1"/>
</dbReference>
<feature type="transmembrane region" description="Helical" evidence="9">
    <location>
        <begin position="32"/>
        <end position="50"/>
    </location>
</feature>
<evidence type="ECO:0000256" key="2">
    <source>
        <dbReference type="ARBA" id="ARBA00012438"/>
    </source>
</evidence>
<protein>
    <recommendedName>
        <fullName evidence="2">histidine kinase</fullName>
        <ecNumber evidence="2">2.7.13.3</ecNumber>
    </recommendedName>
</protein>
<evidence type="ECO:0000256" key="3">
    <source>
        <dbReference type="ARBA" id="ARBA00022553"/>
    </source>
</evidence>
<dbReference type="InterPro" id="IPR003594">
    <property type="entry name" value="HATPase_dom"/>
</dbReference>
<dbReference type="PANTHER" id="PTHR24421">
    <property type="entry name" value="NITRATE/NITRITE SENSOR PROTEIN NARX-RELATED"/>
    <property type="match status" value="1"/>
</dbReference>
<feature type="domain" description="Signal transduction histidine kinase subgroup 3 dimerisation and phosphoacceptor" evidence="11">
    <location>
        <begin position="187"/>
        <end position="250"/>
    </location>
</feature>
<dbReference type="EC" id="2.7.13.3" evidence="2"/>
<dbReference type="RefSeq" id="WP_218095611.1">
    <property type="nucleotide sequence ID" value="NZ_CAJVAS010000050.1"/>
</dbReference>
<evidence type="ECO:0000256" key="5">
    <source>
        <dbReference type="ARBA" id="ARBA00022741"/>
    </source>
</evidence>
<keyword evidence="5" id="KW-0547">Nucleotide-binding</keyword>
<comment type="catalytic activity">
    <reaction evidence="1">
        <text>ATP + protein L-histidine = ADP + protein N-phospho-L-histidine.</text>
        <dbReference type="EC" id="2.7.13.3"/>
    </reaction>
</comment>
<keyword evidence="9" id="KW-0812">Transmembrane</keyword>
<dbReference type="Pfam" id="PF07730">
    <property type="entry name" value="HisKA_3"/>
    <property type="match status" value="1"/>
</dbReference>
<evidence type="ECO:0000256" key="8">
    <source>
        <dbReference type="ARBA" id="ARBA00023012"/>
    </source>
</evidence>
<dbReference type="GO" id="GO:0005524">
    <property type="term" value="F:ATP binding"/>
    <property type="evidence" value="ECO:0007669"/>
    <property type="project" value="UniProtKB-KW"/>
</dbReference>
<dbReference type="GO" id="GO:0000155">
    <property type="term" value="F:phosphorelay sensor kinase activity"/>
    <property type="evidence" value="ECO:0007669"/>
    <property type="project" value="InterPro"/>
</dbReference>
<keyword evidence="13" id="KW-1185">Reference proteome</keyword>
<feature type="transmembrane region" description="Helical" evidence="9">
    <location>
        <begin position="62"/>
        <end position="80"/>
    </location>
</feature>
<dbReference type="AlphaFoldDB" id="A0A916NYS9"/>
<evidence type="ECO:0000259" key="11">
    <source>
        <dbReference type="Pfam" id="PF07730"/>
    </source>
</evidence>
<keyword evidence="4" id="KW-0808">Transferase</keyword>
<feature type="domain" description="Histidine kinase/HSP90-like ATPase" evidence="10">
    <location>
        <begin position="294"/>
        <end position="379"/>
    </location>
</feature>
<keyword evidence="8" id="KW-0902">Two-component regulatory system</keyword>
<evidence type="ECO:0000256" key="6">
    <source>
        <dbReference type="ARBA" id="ARBA00022777"/>
    </source>
</evidence>
<keyword evidence="3" id="KW-0597">Phosphoprotein</keyword>
<evidence type="ECO:0000313" key="12">
    <source>
        <dbReference type="EMBL" id="CAG7649692.1"/>
    </source>
</evidence>
<evidence type="ECO:0000256" key="9">
    <source>
        <dbReference type="SAM" id="Phobius"/>
    </source>
</evidence>
<proteinExistence type="predicted"/>
<feature type="transmembrane region" description="Helical" evidence="9">
    <location>
        <begin position="86"/>
        <end position="102"/>
    </location>
</feature>
<keyword evidence="6" id="KW-0418">Kinase</keyword>
<evidence type="ECO:0000313" key="13">
    <source>
        <dbReference type="Proteomes" id="UP000693672"/>
    </source>
</evidence>
<gene>
    <name evidence="12" type="ORF">PAESOLCIP111_05926</name>
</gene>
<feature type="transmembrane region" description="Helical" evidence="9">
    <location>
        <begin position="129"/>
        <end position="145"/>
    </location>
</feature>